<proteinExistence type="predicted"/>
<sequence>MLEFTPQASQFGNSVVGDPPMDLLIRAGRGDHLLVKDLCAPAASGLWPLRELPLTGVVADAQVAVERPGLRETADAAGVPFLVDPLTPLLADQQSPSNGWARLPYATADKLTPADLGHHELQDELIDQVIGFQREQGATVLIPPYVYVDRRNSAWLEVNRSLLIRTARYLEREDIDLPVAPVFAASLHQFGPQSTWAAGLDPFLATADEMNTRYVALSMSWSKQRAASYDAIATLMTATQHAAAGRRVLSWRQGLYGAALTGVGAAGYETGPGHGEAGHYPQLLARKRPSDKPRTGGGEANVYFTAFGRSLDRSHGQKLLENRLLRATLVCPESSCCPDGASSMINSWREHAVRARQRELAEIDRMPASPSWRLNKISRDAEQAALSTRAANDVLAEAGNGWRLPTDTYRHLSDVAADIRANLGRRVA</sequence>
<organism evidence="1 2">
    <name type="scientific">Blastococcus saxobsidens</name>
    <dbReference type="NCBI Taxonomy" id="138336"/>
    <lineage>
        <taxon>Bacteria</taxon>
        <taxon>Bacillati</taxon>
        <taxon>Actinomycetota</taxon>
        <taxon>Actinomycetes</taxon>
        <taxon>Geodermatophilales</taxon>
        <taxon>Geodermatophilaceae</taxon>
        <taxon>Blastococcus</taxon>
    </lineage>
</organism>
<dbReference type="AlphaFoldDB" id="A0A6L9W3K1"/>
<evidence type="ECO:0000313" key="2">
    <source>
        <dbReference type="Proteomes" id="UP000479241"/>
    </source>
</evidence>
<evidence type="ECO:0000313" key="1">
    <source>
        <dbReference type="EMBL" id="NEK86030.1"/>
    </source>
</evidence>
<name>A0A6L9W3K1_9ACTN</name>
<protein>
    <submittedName>
        <fullName evidence="1">Uncharacterized protein</fullName>
    </submittedName>
</protein>
<dbReference type="RefSeq" id="WP_163204627.1">
    <property type="nucleotide sequence ID" value="NZ_JAAGWG010000012.1"/>
</dbReference>
<gene>
    <name evidence="1" type="ORF">GCU60_09680</name>
</gene>
<dbReference type="Proteomes" id="UP000479241">
    <property type="component" value="Unassembled WGS sequence"/>
</dbReference>
<reference evidence="1 2" key="1">
    <citation type="submission" date="2019-12" db="EMBL/GenBank/DDBJ databases">
        <title>the WGS of Blastococcus saxobsidens 67B17.</title>
        <authorList>
            <person name="Jiang Z."/>
        </authorList>
    </citation>
    <scope>NUCLEOTIDE SEQUENCE [LARGE SCALE GENOMIC DNA]</scope>
    <source>
        <strain evidence="1 2">67B17</strain>
    </source>
</reference>
<accession>A0A6L9W3K1</accession>
<comment type="caution">
    <text evidence="1">The sequence shown here is derived from an EMBL/GenBank/DDBJ whole genome shotgun (WGS) entry which is preliminary data.</text>
</comment>
<dbReference type="EMBL" id="JAAGWG010000012">
    <property type="protein sequence ID" value="NEK86030.1"/>
    <property type="molecule type" value="Genomic_DNA"/>
</dbReference>